<dbReference type="GO" id="GO:0003700">
    <property type="term" value="F:DNA-binding transcription factor activity"/>
    <property type="evidence" value="ECO:0007669"/>
    <property type="project" value="InterPro"/>
</dbReference>
<feature type="domain" description="HTH marR-type" evidence="1">
    <location>
        <begin position="9"/>
        <end position="141"/>
    </location>
</feature>
<evidence type="ECO:0000313" key="2">
    <source>
        <dbReference type="EMBL" id="QXL87380.1"/>
    </source>
</evidence>
<accession>A0A975YFI4</accession>
<dbReference type="InterPro" id="IPR039422">
    <property type="entry name" value="MarR/SlyA-like"/>
</dbReference>
<dbReference type="Proteomes" id="UP000693972">
    <property type="component" value="Unassembled WGS sequence"/>
</dbReference>
<dbReference type="EMBL" id="JAIMBW010000001">
    <property type="protein sequence ID" value="MBY4894745.1"/>
    <property type="molecule type" value="Genomic_DNA"/>
</dbReference>
<dbReference type="Gene3D" id="1.10.10.10">
    <property type="entry name" value="Winged helix-like DNA-binding domain superfamily/Winged helix DNA-binding domain"/>
    <property type="match status" value="1"/>
</dbReference>
<proteinExistence type="predicted"/>
<dbReference type="SMART" id="SM00347">
    <property type="entry name" value="HTH_MARR"/>
    <property type="match status" value="1"/>
</dbReference>
<sequence length="163" mass="17770">MKERDAELRALVGYGVKRANSALVGGVAQLLGRFDLRRTTFSALSVIANNAGIRQSDLAEVLAIERPNLVQILDEVQRAGWIARARDGADRRVYRLTVTAAGLARLTEAGDALRTYDARLTRGMSAQERTALIAALRRVEENGLHALDEEAWEGPDVGEISTT</sequence>
<evidence type="ECO:0000259" key="1">
    <source>
        <dbReference type="PROSITE" id="PS50995"/>
    </source>
</evidence>
<dbReference type="GO" id="GO:0006950">
    <property type="term" value="P:response to stress"/>
    <property type="evidence" value="ECO:0007669"/>
    <property type="project" value="TreeGrafter"/>
</dbReference>
<dbReference type="RefSeq" id="WP_257894256.1">
    <property type="nucleotide sequence ID" value="NZ_JAIMBW010000001.1"/>
</dbReference>
<protein>
    <submittedName>
        <fullName evidence="2">MarR family transcriptional regulator</fullName>
    </submittedName>
</protein>
<gene>
    <name evidence="2" type="ORF">KUL25_18465</name>
</gene>
<dbReference type="AlphaFoldDB" id="A0A975YFI4"/>
<organism evidence="2">
    <name type="scientific">Gymnodinialimonas phycosphaerae</name>
    <dbReference type="NCBI Taxonomy" id="2841589"/>
    <lineage>
        <taxon>Bacteria</taxon>
        <taxon>Pseudomonadati</taxon>
        <taxon>Pseudomonadota</taxon>
        <taxon>Alphaproteobacteria</taxon>
        <taxon>Rhodobacterales</taxon>
        <taxon>Paracoccaceae</taxon>
        <taxon>Gymnodinialimonas</taxon>
    </lineage>
</organism>
<dbReference type="EMBL" id="CP078073">
    <property type="protein sequence ID" value="QXL87380.1"/>
    <property type="molecule type" value="Genomic_DNA"/>
</dbReference>
<dbReference type="PANTHER" id="PTHR33164">
    <property type="entry name" value="TRANSCRIPTIONAL REGULATOR, MARR FAMILY"/>
    <property type="match status" value="1"/>
</dbReference>
<dbReference type="PROSITE" id="PS50995">
    <property type="entry name" value="HTH_MARR_2"/>
    <property type="match status" value="1"/>
</dbReference>
<dbReference type="SUPFAM" id="SSF46785">
    <property type="entry name" value="Winged helix' DNA-binding domain"/>
    <property type="match status" value="1"/>
</dbReference>
<dbReference type="InterPro" id="IPR000835">
    <property type="entry name" value="HTH_MarR-typ"/>
</dbReference>
<keyword evidence="3" id="KW-1185">Reference proteome</keyword>
<dbReference type="Pfam" id="PF12802">
    <property type="entry name" value="MarR_2"/>
    <property type="match status" value="1"/>
</dbReference>
<evidence type="ECO:0000313" key="3">
    <source>
        <dbReference type="Proteomes" id="UP000693972"/>
    </source>
</evidence>
<dbReference type="InterPro" id="IPR036390">
    <property type="entry name" value="WH_DNA-bd_sf"/>
</dbReference>
<dbReference type="PANTHER" id="PTHR33164:SF89">
    <property type="entry name" value="MARR FAMILY REGULATORY PROTEIN"/>
    <property type="match status" value="1"/>
</dbReference>
<reference evidence="2 3" key="1">
    <citation type="submission" date="2021-07" db="EMBL/GenBank/DDBJ databases">
        <title>Karlodiniumbacter phycospheric gen. nov., sp. nov., a phycosphere bacterium isolated from karlodinium veneficum.</title>
        <authorList>
            <person name="Peng Y."/>
            <person name="Jiang L."/>
            <person name="Lee J."/>
        </authorList>
    </citation>
    <scope>NUCLEOTIDE SEQUENCE</scope>
    <source>
        <strain evidence="2 3">N5</strain>
    </source>
</reference>
<name>A0A975YFI4_9RHOB</name>
<dbReference type="PRINTS" id="PR00598">
    <property type="entry name" value="HTHMARR"/>
</dbReference>
<dbReference type="InterPro" id="IPR036388">
    <property type="entry name" value="WH-like_DNA-bd_sf"/>
</dbReference>